<sequence length="524" mass="58421">MMFSTQSLSGVGAIAAHPWIIIFILIVSIFITLWLMGIEDVEPREPPVVRSKIPFIGHMISLIRYHNNYFTILSKRCTAPIYTIKIFSSRIYIVQSPELAQAAFRQSKEIDFDKIKVWGCKAIAFDKHGTDIVAYVAPAGEGSYSIDLHQEMYSSLAKGPNLLETNARVLNYLAKSLNIIGAEPESRRLFRWLRDEYTVGSAETLYGLPNPVSEDPKLIESIWDFEHDLGMLVLDFFPSLTAPKGYAGRAAAAPVFEKYYNEGLDKNASPLVKGRARAARQWGMTTKEIAQAEITIIMAAGTNTVPHAFYMICRICSRPDLVDSLRTEIGKITSRETDIGGDVVTLDIAKLQSHCPLLVACFNETLRLTKTGASVRTILKDIMLNDQYLLKKGSFLQIPTGVMQADPRTWGPDAKEFKPERWLTQDSLPKEVKKAQTLAFIPFGGGRALCPGRHLAFTEITAFVAMLIYGFELRMNDGSTLPVPKGEFQKLGVASISPAKDLDVLVKRRQEFEGVVWKFDVGDA</sequence>
<dbReference type="Pfam" id="PF00067">
    <property type="entry name" value="p450"/>
    <property type="match status" value="1"/>
</dbReference>
<dbReference type="PANTHER" id="PTHR47582">
    <property type="entry name" value="P450, PUTATIVE (EUROFUNG)-RELATED"/>
    <property type="match status" value="1"/>
</dbReference>
<protein>
    <submittedName>
        <fullName evidence="7">Cytochrome P450</fullName>
    </submittedName>
</protein>
<evidence type="ECO:0000256" key="1">
    <source>
        <dbReference type="ARBA" id="ARBA00001971"/>
    </source>
</evidence>
<dbReference type="InterPro" id="IPR053007">
    <property type="entry name" value="CYP450_monoxygenase_sec-met"/>
</dbReference>
<comment type="cofactor">
    <cofactor evidence="1 5">
        <name>heme</name>
        <dbReference type="ChEBI" id="CHEBI:30413"/>
    </cofactor>
</comment>
<dbReference type="Gene3D" id="1.10.630.10">
    <property type="entry name" value="Cytochrome P450"/>
    <property type="match status" value="1"/>
</dbReference>
<dbReference type="Proteomes" id="UP000235786">
    <property type="component" value="Unassembled WGS sequence"/>
</dbReference>
<dbReference type="OrthoDB" id="1470350at2759"/>
<feature type="transmembrane region" description="Helical" evidence="6">
    <location>
        <begin position="12"/>
        <end position="36"/>
    </location>
</feature>
<dbReference type="GO" id="GO:0004497">
    <property type="term" value="F:monooxygenase activity"/>
    <property type="evidence" value="ECO:0007669"/>
    <property type="project" value="InterPro"/>
</dbReference>
<organism evidence="7 8">
    <name type="scientific">Hyaloscypha variabilis (strain UAMH 11265 / GT02V1 / F)</name>
    <name type="common">Meliniomyces variabilis</name>
    <dbReference type="NCBI Taxonomy" id="1149755"/>
    <lineage>
        <taxon>Eukaryota</taxon>
        <taxon>Fungi</taxon>
        <taxon>Dikarya</taxon>
        <taxon>Ascomycota</taxon>
        <taxon>Pezizomycotina</taxon>
        <taxon>Leotiomycetes</taxon>
        <taxon>Helotiales</taxon>
        <taxon>Hyaloscyphaceae</taxon>
        <taxon>Hyaloscypha</taxon>
        <taxon>Hyaloscypha variabilis</taxon>
    </lineage>
</organism>
<feature type="binding site" description="axial binding residue" evidence="5">
    <location>
        <position position="450"/>
    </location>
    <ligand>
        <name>heme</name>
        <dbReference type="ChEBI" id="CHEBI:30413"/>
    </ligand>
    <ligandPart>
        <name>Fe</name>
        <dbReference type="ChEBI" id="CHEBI:18248"/>
    </ligandPart>
</feature>
<proteinExistence type="inferred from homology"/>
<name>A0A2J6S413_HYAVF</name>
<dbReference type="PANTHER" id="PTHR47582:SF1">
    <property type="entry name" value="P450, PUTATIVE (EUROFUNG)-RELATED"/>
    <property type="match status" value="1"/>
</dbReference>
<dbReference type="InterPro" id="IPR001128">
    <property type="entry name" value="Cyt_P450"/>
</dbReference>
<keyword evidence="3 5" id="KW-0479">Metal-binding</keyword>
<keyword evidence="6" id="KW-0472">Membrane</keyword>
<dbReference type="GO" id="GO:0020037">
    <property type="term" value="F:heme binding"/>
    <property type="evidence" value="ECO:0007669"/>
    <property type="project" value="InterPro"/>
</dbReference>
<dbReference type="GO" id="GO:0016705">
    <property type="term" value="F:oxidoreductase activity, acting on paired donors, with incorporation or reduction of molecular oxygen"/>
    <property type="evidence" value="ECO:0007669"/>
    <property type="project" value="InterPro"/>
</dbReference>
<evidence type="ECO:0000256" key="2">
    <source>
        <dbReference type="ARBA" id="ARBA00010617"/>
    </source>
</evidence>
<dbReference type="CDD" id="cd11040">
    <property type="entry name" value="CYP7_CYP8-like"/>
    <property type="match status" value="1"/>
</dbReference>
<dbReference type="AlphaFoldDB" id="A0A2J6S413"/>
<evidence type="ECO:0000313" key="8">
    <source>
        <dbReference type="Proteomes" id="UP000235786"/>
    </source>
</evidence>
<dbReference type="PRINTS" id="PR00465">
    <property type="entry name" value="EP450IV"/>
</dbReference>
<dbReference type="STRING" id="1149755.A0A2J6S413"/>
<keyword evidence="8" id="KW-1185">Reference proteome</keyword>
<dbReference type="SUPFAM" id="SSF48264">
    <property type="entry name" value="Cytochrome P450"/>
    <property type="match status" value="1"/>
</dbReference>
<reference evidence="7 8" key="1">
    <citation type="submission" date="2016-04" db="EMBL/GenBank/DDBJ databases">
        <title>A degradative enzymes factory behind the ericoid mycorrhizal symbiosis.</title>
        <authorList>
            <consortium name="DOE Joint Genome Institute"/>
            <person name="Martino E."/>
            <person name="Morin E."/>
            <person name="Grelet G."/>
            <person name="Kuo A."/>
            <person name="Kohler A."/>
            <person name="Daghino S."/>
            <person name="Barry K."/>
            <person name="Choi C."/>
            <person name="Cichocki N."/>
            <person name="Clum A."/>
            <person name="Copeland A."/>
            <person name="Hainaut M."/>
            <person name="Haridas S."/>
            <person name="Labutti K."/>
            <person name="Lindquist E."/>
            <person name="Lipzen A."/>
            <person name="Khouja H.-R."/>
            <person name="Murat C."/>
            <person name="Ohm R."/>
            <person name="Olson A."/>
            <person name="Spatafora J."/>
            <person name="Veneault-Fourrey C."/>
            <person name="Henrissat B."/>
            <person name="Grigoriev I."/>
            <person name="Martin F."/>
            <person name="Perotto S."/>
        </authorList>
    </citation>
    <scope>NUCLEOTIDE SEQUENCE [LARGE SCALE GENOMIC DNA]</scope>
    <source>
        <strain evidence="7 8">F</strain>
    </source>
</reference>
<comment type="similarity">
    <text evidence="2">Belongs to the cytochrome P450 family.</text>
</comment>
<keyword evidence="6" id="KW-0812">Transmembrane</keyword>
<dbReference type="InterPro" id="IPR036396">
    <property type="entry name" value="Cyt_P450_sf"/>
</dbReference>
<evidence type="ECO:0000256" key="5">
    <source>
        <dbReference type="PIRSR" id="PIRSR602403-1"/>
    </source>
</evidence>
<evidence type="ECO:0000256" key="3">
    <source>
        <dbReference type="ARBA" id="ARBA00022723"/>
    </source>
</evidence>
<dbReference type="EMBL" id="KZ613940">
    <property type="protein sequence ID" value="PMD45487.1"/>
    <property type="molecule type" value="Genomic_DNA"/>
</dbReference>
<evidence type="ECO:0000313" key="7">
    <source>
        <dbReference type="EMBL" id="PMD45487.1"/>
    </source>
</evidence>
<evidence type="ECO:0000256" key="4">
    <source>
        <dbReference type="ARBA" id="ARBA00023004"/>
    </source>
</evidence>
<accession>A0A2J6S413</accession>
<keyword evidence="6" id="KW-1133">Transmembrane helix</keyword>
<evidence type="ECO:0000256" key="6">
    <source>
        <dbReference type="SAM" id="Phobius"/>
    </source>
</evidence>
<dbReference type="GO" id="GO:0005506">
    <property type="term" value="F:iron ion binding"/>
    <property type="evidence" value="ECO:0007669"/>
    <property type="project" value="InterPro"/>
</dbReference>
<keyword evidence="4 5" id="KW-0408">Iron</keyword>
<dbReference type="InterPro" id="IPR002403">
    <property type="entry name" value="Cyt_P450_E_grp-IV"/>
</dbReference>
<keyword evidence="5" id="KW-0349">Heme</keyword>
<gene>
    <name evidence="7" type="ORF">L207DRAFT_452524</name>
</gene>